<proteinExistence type="predicted"/>
<evidence type="ECO:0000313" key="1">
    <source>
        <dbReference type="EMBL" id="QBC43755.1"/>
    </source>
</evidence>
<dbReference type="RefSeq" id="WP_130106328.1">
    <property type="nucleotide sequence ID" value="NZ_CP025781.1"/>
</dbReference>
<dbReference type="KEGG" id="ifl:C1H71_09475"/>
<protein>
    <submittedName>
        <fullName evidence="1">Uncharacterized protein</fullName>
    </submittedName>
</protein>
<dbReference type="Proteomes" id="UP000515917">
    <property type="component" value="Chromosome"/>
</dbReference>
<organism evidence="1 2">
    <name type="scientific">Iodobacter fluviatilis</name>
    <dbReference type="NCBI Taxonomy" id="537"/>
    <lineage>
        <taxon>Bacteria</taxon>
        <taxon>Pseudomonadati</taxon>
        <taxon>Pseudomonadota</taxon>
        <taxon>Betaproteobacteria</taxon>
        <taxon>Neisseriales</taxon>
        <taxon>Chitinibacteraceae</taxon>
        <taxon>Iodobacter</taxon>
    </lineage>
</organism>
<gene>
    <name evidence="1" type="ORF">C1H71_09475</name>
</gene>
<evidence type="ECO:0000313" key="2">
    <source>
        <dbReference type="Proteomes" id="UP000515917"/>
    </source>
</evidence>
<sequence length="521" mass="58134">MSHIHRTLLLSNTHLIALHIEQGQLVEEDCFGLDEMGKEAFLIYLEQRKEFVFSLLVDVVEEDFQLESIPHLGKTDRRALLMRRLEQNYRTTPYRRFIVQKEGKKGEQDQVLLSALSPAAPIGAVVNALLEKKVVLQGIYSVALLAGEMMHRSGLGLAHYLLISFSSDGGMRQTYLSAEGLKFSRVSSLPEGIDLQDAVRMAEVIVLESLRARQYLSTLRMLGRDDKVQLAVVAPNGLDCQAAISQRLQASGEAGHFTISDVPLGLLAQKLRLPAGDSLLSILCSWLMLRPPANHYGQAQHLIHAIWQKWGRMLRYGAFVGLFFVLIWSGLAMQEASDVQASINQSLKKTAQIDERLRRFNLLLKQSNASDPAAMKGVHELYNQHLLTWPDIELTLQQVSQVLLEFPELSLDELRWHSGRAPVEPATQAAAEAPAEVAQLPVVLELQGRVEPFSQQYRQALNSVNRLSSRLSTLPNVKVETLQLPLNISSTARVEGQVLADAADDKRVDFVLRLSWGPKAP</sequence>
<reference evidence="1 2" key="1">
    <citation type="submission" date="2018-01" db="EMBL/GenBank/DDBJ databases">
        <title>Genome sequence of Iodobacter sp. strain PCH194 isolated from Indian Trans-Himalaya.</title>
        <authorList>
            <person name="Kumar V."/>
            <person name="Thakur V."/>
            <person name="Kumar S."/>
            <person name="Singh D."/>
        </authorList>
    </citation>
    <scope>NUCLEOTIDE SEQUENCE [LARGE SCALE GENOMIC DNA]</scope>
    <source>
        <strain evidence="1 2">PCH194</strain>
    </source>
</reference>
<dbReference type="EMBL" id="CP025781">
    <property type="protein sequence ID" value="QBC43755.1"/>
    <property type="molecule type" value="Genomic_DNA"/>
</dbReference>
<accession>A0A7G3GAI1</accession>
<keyword evidence="2" id="KW-1185">Reference proteome</keyword>
<dbReference type="AlphaFoldDB" id="A0A7G3GAI1"/>
<name>A0A7G3GAI1_9NEIS</name>